<keyword evidence="1" id="KW-0479">Metal-binding</keyword>
<evidence type="ECO:0000256" key="2">
    <source>
        <dbReference type="ARBA" id="ARBA00023015"/>
    </source>
</evidence>
<dbReference type="GO" id="GO:0000978">
    <property type="term" value="F:RNA polymerase II cis-regulatory region sequence-specific DNA binding"/>
    <property type="evidence" value="ECO:0007669"/>
    <property type="project" value="TreeGrafter"/>
</dbReference>
<dbReference type="SUPFAM" id="SSF57701">
    <property type="entry name" value="Zn2/Cys6 DNA-binding domain"/>
    <property type="match status" value="1"/>
</dbReference>
<evidence type="ECO:0000256" key="5">
    <source>
        <dbReference type="SAM" id="MobiDB-lite"/>
    </source>
</evidence>
<organism evidence="7 8">
    <name type="scientific">Dactylonectria macrodidyma</name>
    <dbReference type="NCBI Taxonomy" id="307937"/>
    <lineage>
        <taxon>Eukaryota</taxon>
        <taxon>Fungi</taxon>
        <taxon>Dikarya</taxon>
        <taxon>Ascomycota</taxon>
        <taxon>Pezizomycotina</taxon>
        <taxon>Sordariomycetes</taxon>
        <taxon>Hypocreomycetidae</taxon>
        <taxon>Hypocreales</taxon>
        <taxon>Nectriaceae</taxon>
        <taxon>Dactylonectria</taxon>
    </lineage>
</organism>
<dbReference type="SMART" id="SM00066">
    <property type="entry name" value="GAL4"/>
    <property type="match status" value="1"/>
</dbReference>
<evidence type="ECO:0000256" key="4">
    <source>
        <dbReference type="ARBA" id="ARBA00023242"/>
    </source>
</evidence>
<dbReference type="Pfam" id="PF00172">
    <property type="entry name" value="Zn_clus"/>
    <property type="match status" value="1"/>
</dbReference>
<dbReference type="Pfam" id="PF04082">
    <property type="entry name" value="Fungal_trans"/>
    <property type="match status" value="1"/>
</dbReference>
<dbReference type="AlphaFoldDB" id="A0A9P9J4P9"/>
<evidence type="ECO:0000313" key="7">
    <source>
        <dbReference type="EMBL" id="KAH7141109.1"/>
    </source>
</evidence>
<dbReference type="InterPro" id="IPR001138">
    <property type="entry name" value="Zn2Cys6_DnaBD"/>
</dbReference>
<dbReference type="PANTHER" id="PTHR47424">
    <property type="entry name" value="REGULATORY PROTEIN GAL4"/>
    <property type="match status" value="1"/>
</dbReference>
<dbReference type="GO" id="GO:0006351">
    <property type="term" value="P:DNA-templated transcription"/>
    <property type="evidence" value="ECO:0007669"/>
    <property type="project" value="InterPro"/>
</dbReference>
<gene>
    <name evidence="7" type="ORF">EDB81DRAFT_799428</name>
</gene>
<dbReference type="CDD" id="cd12148">
    <property type="entry name" value="fungal_TF_MHR"/>
    <property type="match status" value="1"/>
</dbReference>
<comment type="caution">
    <text evidence="7">The sequence shown here is derived from an EMBL/GenBank/DDBJ whole genome shotgun (WGS) entry which is preliminary data.</text>
</comment>
<feature type="domain" description="Zn(2)-C6 fungal-type" evidence="6">
    <location>
        <begin position="85"/>
        <end position="116"/>
    </location>
</feature>
<protein>
    <submittedName>
        <fullName evidence="7">Fungal-specific transcription factor domain-containing protein</fullName>
    </submittedName>
</protein>
<evidence type="ECO:0000256" key="1">
    <source>
        <dbReference type="ARBA" id="ARBA00022723"/>
    </source>
</evidence>
<dbReference type="Proteomes" id="UP000738349">
    <property type="component" value="Unassembled WGS sequence"/>
</dbReference>
<dbReference type="EMBL" id="JAGMUV010000011">
    <property type="protein sequence ID" value="KAH7141109.1"/>
    <property type="molecule type" value="Genomic_DNA"/>
</dbReference>
<keyword evidence="4" id="KW-0539">Nucleus</keyword>
<reference evidence="7" key="1">
    <citation type="journal article" date="2021" name="Nat. Commun.">
        <title>Genetic determinants of endophytism in the Arabidopsis root mycobiome.</title>
        <authorList>
            <person name="Mesny F."/>
            <person name="Miyauchi S."/>
            <person name="Thiergart T."/>
            <person name="Pickel B."/>
            <person name="Atanasova L."/>
            <person name="Karlsson M."/>
            <person name="Huettel B."/>
            <person name="Barry K.W."/>
            <person name="Haridas S."/>
            <person name="Chen C."/>
            <person name="Bauer D."/>
            <person name="Andreopoulos W."/>
            <person name="Pangilinan J."/>
            <person name="LaButti K."/>
            <person name="Riley R."/>
            <person name="Lipzen A."/>
            <person name="Clum A."/>
            <person name="Drula E."/>
            <person name="Henrissat B."/>
            <person name="Kohler A."/>
            <person name="Grigoriev I.V."/>
            <person name="Martin F.M."/>
            <person name="Hacquard S."/>
        </authorList>
    </citation>
    <scope>NUCLEOTIDE SEQUENCE</scope>
    <source>
        <strain evidence="7">MPI-CAGE-AT-0147</strain>
    </source>
</reference>
<dbReference type="GO" id="GO:0008270">
    <property type="term" value="F:zinc ion binding"/>
    <property type="evidence" value="ECO:0007669"/>
    <property type="project" value="InterPro"/>
</dbReference>
<dbReference type="GO" id="GO:0005634">
    <property type="term" value="C:nucleus"/>
    <property type="evidence" value="ECO:0007669"/>
    <property type="project" value="TreeGrafter"/>
</dbReference>
<name>A0A9P9J4P9_9HYPO</name>
<dbReference type="PROSITE" id="PS50048">
    <property type="entry name" value="ZN2_CY6_FUNGAL_2"/>
    <property type="match status" value="1"/>
</dbReference>
<keyword evidence="8" id="KW-1185">Reference proteome</keyword>
<dbReference type="InterPro" id="IPR007219">
    <property type="entry name" value="XnlR_reg_dom"/>
</dbReference>
<dbReference type="InterPro" id="IPR051127">
    <property type="entry name" value="Fungal_SecMet_Regulators"/>
</dbReference>
<evidence type="ECO:0000256" key="3">
    <source>
        <dbReference type="ARBA" id="ARBA00023163"/>
    </source>
</evidence>
<feature type="region of interest" description="Disordered" evidence="5">
    <location>
        <begin position="172"/>
        <end position="210"/>
    </location>
</feature>
<dbReference type="Gene3D" id="4.10.240.10">
    <property type="entry name" value="Zn(2)-C6 fungal-type DNA-binding domain"/>
    <property type="match status" value="1"/>
</dbReference>
<dbReference type="InterPro" id="IPR036864">
    <property type="entry name" value="Zn2-C6_fun-type_DNA-bd_sf"/>
</dbReference>
<evidence type="ECO:0000313" key="8">
    <source>
        <dbReference type="Proteomes" id="UP000738349"/>
    </source>
</evidence>
<dbReference type="SMART" id="SM00906">
    <property type="entry name" value="Fungal_trans"/>
    <property type="match status" value="1"/>
</dbReference>
<dbReference type="GO" id="GO:0000435">
    <property type="term" value="P:positive regulation of transcription from RNA polymerase II promoter by galactose"/>
    <property type="evidence" value="ECO:0007669"/>
    <property type="project" value="TreeGrafter"/>
</dbReference>
<dbReference type="CDD" id="cd00067">
    <property type="entry name" value="GAL4"/>
    <property type="match status" value="1"/>
</dbReference>
<proteinExistence type="predicted"/>
<dbReference type="PANTHER" id="PTHR47424:SF5">
    <property type="entry name" value="ZN(II)2CYS6 TRANSCRIPTION FACTOR (EUROFUNG)"/>
    <property type="match status" value="1"/>
</dbReference>
<keyword evidence="3" id="KW-0804">Transcription</keyword>
<feature type="compositionally biased region" description="Low complexity" evidence="5">
    <location>
        <begin position="178"/>
        <end position="193"/>
    </location>
</feature>
<dbReference type="GO" id="GO:0000981">
    <property type="term" value="F:DNA-binding transcription factor activity, RNA polymerase II-specific"/>
    <property type="evidence" value="ECO:0007669"/>
    <property type="project" value="InterPro"/>
</dbReference>
<dbReference type="OrthoDB" id="3362851at2759"/>
<sequence>MSRLGGHFPRAQSIVTDFSHPLALIRSSWIPLLDQSSGERSKQSPYRPTMFYQFQGVQGVQEGDTSPQYKGDKSQGAKPTKGLHACVECQRRKIRCDGSQPCHPCRSRRSQKRCVYDQHRQRLLPSRKMLEDLSQSLEECRTVLRRLYPKHDVKALLPLSGRQLFDLLERPAENTDDSMPSPSLSSPENPLPLEQMPTENSEWDEERRDRDPIPAEADDINALSLTIDKQASYLGASSIKAALMAMLKVQPKLRAALASPPRGENEKTSAGAVLRYSIKSSRESSSIPWTWKGQIYVDAYFKRIHILTPMLDEVSFRADYLNGQRNDAPWLSLLNTVFAMGTVAATKSSDLNHIKYYHQAMEHLPMSAFGSSHIETVQALALLGGFYLHYINRPNMANAILGAAIRMASALGLHRESLAQTSNDVTAAETRRRTWWSLFCLDTWATTTMGRPSFGRWGPAINIQPPDLSKAKGEYDSAQRAGIMPLLENIKFCKIATRIQDMLAVSPLLKKEDRSHLDESLVDWHSNLPWHLGAGSCAESLNLSRCFMNWRCWNLRILLYRPTLLTLASNSKSLPLTEEDTAAIGTCQELAKKTIEDISKEWVRHQMSGWNAVWFLYQAVMIPLVSILWQPQSACMADWQTQIETALGLFGAMEDWSLTAGRSRDVVRRIYEASCQFSAQGNSPSQGGETGHEQTEQEIHISPIGLEMDDVVTMLDQDWLWDVDGLVWEQQTALSIEEDMFGFDSDVMPLDQLSLGMDGSYNGSQNTG</sequence>
<evidence type="ECO:0000259" key="6">
    <source>
        <dbReference type="PROSITE" id="PS50048"/>
    </source>
</evidence>
<accession>A0A9P9J4P9</accession>
<keyword evidence="2" id="KW-0805">Transcription regulation</keyword>